<dbReference type="OrthoDB" id="5841748at2759"/>
<dbReference type="Gene3D" id="3.50.30.30">
    <property type="match status" value="1"/>
</dbReference>
<feature type="domain" description="Peptidase M28" evidence="4">
    <location>
        <begin position="428"/>
        <end position="603"/>
    </location>
</feature>
<dbReference type="EMBL" id="CH408156">
    <property type="protein sequence ID" value="EDK37274.2"/>
    <property type="molecule type" value="Genomic_DNA"/>
</dbReference>
<dbReference type="SUPFAM" id="SSF52025">
    <property type="entry name" value="PA domain"/>
    <property type="match status" value="1"/>
</dbReference>
<dbReference type="InterPro" id="IPR036757">
    <property type="entry name" value="TFR-like_dimer_dom_sf"/>
</dbReference>
<dbReference type="InterPro" id="IPR007484">
    <property type="entry name" value="Peptidase_M28"/>
</dbReference>
<dbReference type="eggNOG" id="KOG2195">
    <property type="taxonomic scope" value="Eukaryota"/>
</dbReference>
<dbReference type="InterPro" id="IPR039373">
    <property type="entry name" value="Peptidase_M28B"/>
</dbReference>
<accession>A5DDM1</accession>
<dbReference type="Pfam" id="PF04253">
    <property type="entry name" value="TFR_dimer"/>
    <property type="match status" value="1"/>
</dbReference>
<reference evidence="5 6" key="1">
    <citation type="journal article" date="2009" name="Nature">
        <title>Evolution of pathogenicity and sexual reproduction in eight Candida genomes.</title>
        <authorList>
            <person name="Butler G."/>
            <person name="Rasmussen M.D."/>
            <person name="Lin M.F."/>
            <person name="Santos M.A."/>
            <person name="Sakthikumar S."/>
            <person name="Munro C.A."/>
            <person name="Rheinbay E."/>
            <person name="Grabherr M."/>
            <person name="Forche A."/>
            <person name="Reedy J.L."/>
            <person name="Agrafioti I."/>
            <person name="Arnaud M.B."/>
            <person name="Bates S."/>
            <person name="Brown A.J."/>
            <person name="Brunke S."/>
            <person name="Costanzo M.C."/>
            <person name="Fitzpatrick D.A."/>
            <person name="de Groot P.W."/>
            <person name="Harris D."/>
            <person name="Hoyer L.L."/>
            <person name="Hube B."/>
            <person name="Klis F.M."/>
            <person name="Kodira C."/>
            <person name="Lennard N."/>
            <person name="Logue M.E."/>
            <person name="Martin R."/>
            <person name="Neiman A.M."/>
            <person name="Nikolaou E."/>
            <person name="Quail M.A."/>
            <person name="Quinn J."/>
            <person name="Santos M.C."/>
            <person name="Schmitzberger F.F."/>
            <person name="Sherlock G."/>
            <person name="Shah P."/>
            <person name="Silverstein K.A."/>
            <person name="Skrzypek M.S."/>
            <person name="Soll D."/>
            <person name="Staggs R."/>
            <person name="Stansfield I."/>
            <person name="Stumpf M.P."/>
            <person name="Sudbery P.E."/>
            <person name="Srikantha T."/>
            <person name="Zeng Q."/>
            <person name="Berman J."/>
            <person name="Berriman M."/>
            <person name="Heitman J."/>
            <person name="Gow N.A."/>
            <person name="Lorenz M.C."/>
            <person name="Birren B.W."/>
            <person name="Kellis M."/>
            <person name="Cuomo C.A."/>
        </authorList>
    </citation>
    <scope>NUCLEOTIDE SEQUENCE [LARGE SCALE GENOMIC DNA]</scope>
    <source>
        <strain evidence="6">ATCC 6260 / CBS 566 / DSM 6381 / JCM 1539 / NBRC 10279 / NRRL Y-324</strain>
    </source>
</reference>
<dbReference type="InterPro" id="IPR046450">
    <property type="entry name" value="PA_dom_sf"/>
</dbReference>
<dbReference type="VEuPathDB" id="FungiDB:PGUG_01372"/>
<gene>
    <name evidence="5" type="ORF">PGUG_01372</name>
</gene>
<dbReference type="OMA" id="RIIDPIY"/>
<dbReference type="PANTHER" id="PTHR10404">
    <property type="entry name" value="N-ACETYLATED-ALPHA-LINKED ACIDIC DIPEPTIDASE"/>
    <property type="match status" value="1"/>
</dbReference>
<dbReference type="FunCoup" id="A5DDM1">
    <property type="interactions" value="40"/>
</dbReference>
<feature type="coiled-coil region" evidence="2">
    <location>
        <begin position="651"/>
        <end position="678"/>
    </location>
</feature>
<dbReference type="GO" id="GO:0004180">
    <property type="term" value="F:carboxypeptidase activity"/>
    <property type="evidence" value="ECO:0007669"/>
    <property type="project" value="TreeGrafter"/>
</dbReference>
<dbReference type="AlphaFoldDB" id="A5DDM1"/>
<proteinExistence type="inferred from homology"/>
<evidence type="ECO:0000313" key="5">
    <source>
        <dbReference type="EMBL" id="EDK37274.2"/>
    </source>
</evidence>
<organism evidence="5 6">
    <name type="scientific">Meyerozyma guilliermondii (strain ATCC 6260 / CBS 566 / DSM 6381 / JCM 1539 / NBRC 10279 / NRRL Y-324)</name>
    <name type="common">Yeast</name>
    <name type="synonym">Candida guilliermondii</name>
    <dbReference type="NCBI Taxonomy" id="294746"/>
    <lineage>
        <taxon>Eukaryota</taxon>
        <taxon>Fungi</taxon>
        <taxon>Dikarya</taxon>
        <taxon>Ascomycota</taxon>
        <taxon>Saccharomycotina</taxon>
        <taxon>Pichiomycetes</taxon>
        <taxon>Debaryomycetaceae</taxon>
        <taxon>Meyerozyma</taxon>
    </lineage>
</organism>
<dbReference type="SUPFAM" id="SSF53187">
    <property type="entry name" value="Zn-dependent exopeptidases"/>
    <property type="match status" value="1"/>
</dbReference>
<evidence type="ECO:0000259" key="3">
    <source>
        <dbReference type="Pfam" id="PF04253"/>
    </source>
</evidence>
<keyword evidence="6" id="KW-1185">Reference proteome</keyword>
<dbReference type="Gene3D" id="1.20.930.40">
    <property type="entry name" value="Transferrin receptor-like, dimerisation domain"/>
    <property type="match status" value="1"/>
</dbReference>
<feature type="domain" description="Transferrin receptor-like dimerisation" evidence="3">
    <location>
        <begin position="685"/>
        <end position="811"/>
    </location>
</feature>
<evidence type="ECO:0000256" key="2">
    <source>
        <dbReference type="SAM" id="Coils"/>
    </source>
</evidence>
<dbReference type="SUPFAM" id="SSF47672">
    <property type="entry name" value="Transferrin receptor-like dimerisation domain"/>
    <property type="match status" value="1"/>
</dbReference>
<protein>
    <submittedName>
        <fullName evidence="5">Uncharacterized protein</fullName>
    </submittedName>
</protein>
<dbReference type="InterPro" id="IPR007365">
    <property type="entry name" value="TFR-like_dimer_dom"/>
</dbReference>
<evidence type="ECO:0000259" key="4">
    <source>
        <dbReference type="Pfam" id="PF04389"/>
    </source>
</evidence>
<dbReference type="Pfam" id="PF04389">
    <property type="entry name" value="Peptidase_M28"/>
    <property type="match status" value="1"/>
</dbReference>
<dbReference type="KEGG" id="pgu:PGUG_01372"/>
<dbReference type="Gene3D" id="3.40.630.10">
    <property type="entry name" value="Zn peptidases"/>
    <property type="match status" value="1"/>
</dbReference>
<comment type="similarity">
    <text evidence="1">Belongs to the peptidase M28 family. M28B subfamily.</text>
</comment>
<name>A5DDM1_PICGU</name>
<dbReference type="Proteomes" id="UP000001997">
    <property type="component" value="Unassembled WGS sequence"/>
</dbReference>
<evidence type="ECO:0000256" key="1">
    <source>
        <dbReference type="ARBA" id="ARBA00005634"/>
    </source>
</evidence>
<keyword evidence="2" id="KW-0175">Coiled coil</keyword>
<dbReference type="PANTHER" id="PTHR10404:SF72">
    <property type="entry name" value="ZINC METALLOPROTEASE TRE2-RELATED"/>
    <property type="match status" value="1"/>
</dbReference>
<sequence length="816" mass="92411">MTYQHLPGMPVDPPGYIDDHGGSANTQEVSASIFEQFEIEDEAVERDSFMVRASLMTKKFVYGFSSRVVHPVSRLIDPMYELYKFLYSKYEVSVQKIGNPLVVNRLLYVFSIMIIMFFVSRYSSRDGVNGSSGGAFSQNELFDRVMLGDSIKSKINTASMKENLEYLSSMPHIAGTRGDLALARYVESLMNSNGLRHVSLEELQASINYPQHDPKKTYVSLGDGSWSATLNELHNNDMHYLAYNPNSLATNDPQEGTYYYANYGTPSDFEKLQANDIQIKDSILLIRYGGDFPEANKVQLAHEHGVRAVVFITPQFELGKKGNAEKVDDVIQRQGVGRARVSPGDVLTPGWSSQDGFVTRLPWFKSETTPKIPTIPISYSDGEKLLARLEKSGASFGDYHSGVQSTASDRSLRVSVGDNEWMIHQIWNVVGSIEGREQSQQAIIIGAGRDAGCFGTMGANTGTVVLIEMMKVFTALQRQWSWSPSRSIHFVSFDATNYNLAGSTEWVESTKESLMKQGYTYIDLSDAIAGNDLQVQSHPFLSDVINQALSKVKQSDKKSLLEVYRSKHGDKFPYEMLRLRNYLPFINFVNMPAIEIRFTGYKYPENSCYDSFERFESAEIDPKMEKHAQLVEVLSLVALELAESPIIPFNFLNLVARVEDYKKDMERYINEMIEAGSKKARPTIHYEGLANSINILESAARAIHKWYEAWANYLQESADMEPSMLALNRWKWNENLIRFNEYFIQRQTKPKRAGYRNVLFGVSYAAPVEAQKDHSWNSFPQVRDNAYSQQYGEVQKEIDNLANAIAYAAEQVTRIQ</sequence>
<dbReference type="RefSeq" id="XP_001485701.2">
    <property type="nucleotide sequence ID" value="XM_001485651.1"/>
</dbReference>
<dbReference type="GeneID" id="5128252"/>
<dbReference type="InParanoid" id="A5DDM1"/>
<evidence type="ECO:0000313" key="6">
    <source>
        <dbReference type="Proteomes" id="UP000001997"/>
    </source>
</evidence>
<dbReference type="STRING" id="294746.A5DDM1"/>
<dbReference type="HOGENOM" id="CLU_005688_1_1_1"/>